<sequence length="308" mass="35051">MVSLATFLHQLKEQSEETNECARCPPLPFPADSELLTLGHYVVNLSHKEADQHHAVDLRTRELRHCKEYPAKTFLALAPLIYSDIEGVHKVLDVTKLNDKFYVFSPRPFGDLHNFLKQRRKLTEGIAASIFRQIVVLVRDAHRKNVVLRDLKLKKFVFEDEKKTKLRLHTLDDAHLHNGSDILTDRHGCPAYICPEMLLPGSYSGQAADLWSLGVILYTLLVGHYPFFDTNPQMLFTKIRSGNYGVPEGVSRLGRNVISSLLAYDPARRVPAEILLHHPWFEKATDEPLLPAPLADQTVPTIKKGKFY</sequence>
<dbReference type="Pfam" id="PF00069">
    <property type="entry name" value="Pkinase"/>
    <property type="match status" value="1"/>
</dbReference>
<feature type="domain" description="Protein kinase" evidence="2">
    <location>
        <begin position="1"/>
        <end position="281"/>
    </location>
</feature>
<comment type="similarity">
    <text evidence="1">Belongs to the protein kinase superfamily. CAMK Ser/Thr protein kinase family. Tribbles subfamily.</text>
</comment>
<dbReference type="InterPro" id="IPR000719">
    <property type="entry name" value="Prot_kinase_dom"/>
</dbReference>
<dbReference type="InterPro" id="IPR011009">
    <property type="entry name" value="Kinase-like_dom_sf"/>
</dbReference>
<evidence type="ECO:0000259" key="2">
    <source>
        <dbReference type="PROSITE" id="PS50011"/>
    </source>
</evidence>
<keyword evidence="4" id="KW-1185">Reference proteome</keyword>
<dbReference type="GO" id="GO:0005634">
    <property type="term" value="C:nucleus"/>
    <property type="evidence" value="ECO:0007669"/>
    <property type="project" value="TreeGrafter"/>
</dbReference>
<name>A0AA35S7P0_GEOBA</name>
<dbReference type="GO" id="GO:0031434">
    <property type="term" value="F:mitogen-activated protein kinase kinase binding"/>
    <property type="evidence" value="ECO:0007669"/>
    <property type="project" value="TreeGrafter"/>
</dbReference>
<dbReference type="AlphaFoldDB" id="A0AA35S7P0"/>
<dbReference type="SUPFAM" id="SSF56112">
    <property type="entry name" value="Protein kinase-like (PK-like)"/>
    <property type="match status" value="1"/>
</dbReference>
<dbReference type="EMBL" id="CASHTH010002049">
    <property type="protein sequence ID" value="CAI8024037.1"/>
    <property type="molecule type" value="Genomic_DNA"/>
</dbReference>
<protein>
    <submittedName>
        <fullName evidence="3">Tribbles homolog 1</fullName>
    </submittedName>
</protein>
<dbReference type="GO" id="GO:0005524">
    <property type="term" value="F:ATP binding"/>
    <property type="evidence" value="ECO:0007669"/>
    <property type="project" value="InterPro"/>
</dbReference>
<evidence type="ECO:0000313" key="4">
    <source>
        <dbReference type="Proteomes" id="UP001174909"/>
    </source>
</evidence>
<accession>A0AA35S7P0</accession>
<comment type="caution">
    <text evidence="3">The sequence shown here is derived from an EMBL/GenBank/DDBJ whole genome shotgun (WGS) entry which is preliminary data.</text>
</comment>
<dbReference type="FunFam" id="1.10.510.10:FF:000153">
    <property type="entry name" value="Tribbles homolog 2"/>
    <property type="match status" value="1"/>
</dbReference>
<dbReference type="GO" id="GO:0004672">
    <property type="term" value="F:protein kinase activity"/>
    <property type="evidence" value="ECO:0007669"/>
    <property type="project" value="InterPro"/>
</dbReference>
<organism evidence="3 4">
    <name type="scientific">Geodia barretti</name>
    <name type="common">Barrett's horny sponge</name>
    <dbReference type="NCBI Taxonomy" id="519541"/>
    <lineage>
        <taxon>Eukaryota</taxon>
        <taxon>Metazoa</taxon>
        <taxon>Porifera</taxon>
        <taxon>Demospongiae</taxon>
        <taxon>Heteroscleromorpha</taxon>
        <taxon>Tetractinellida</taxon>
        <taxon>Astrophorina</taxon>
        <taxon>Geodiidae</taxon>
        <taxon>Geodia</taxon>
    </lineage>
</organism>
<dbReference type="Gene3D" id="1.10.510.10">
    <property type="entry name" value="Transferase(Phosphotransferase) domain 1"/>
    <property type="match status" value="1"/>
</dbReference>
<dbReference type="InterPro" id="IPR024104">
    <property type="entry name" value="Tribbles/Ser_Thr_kinase_40"/>
</dbReference>
<dbReference type="PANTHER" id="PTHR22961">
    <property type="entry name" value="SER/THR PROTEIN KINASE-TRB"/>
    <property type="match status" value="1"/>
</dbReference>
<dbReference type="PANTHER" id="PTHR22961:SF13">
    <property type="entry name" value="TRIBBLES"/>
    <property type="match status" value="1"/>
</dbReference>
<reference evidence="3" key="1">
    <citation type="submission" date="2023-03" db="EMBL/GenBank/DDBJ databases">
        <authorList>
            <person name="Steffen K."/>
            <person name="Cardenas P."/>
        </authorList>
    </citation>
    <scope>NUCLEOTIDE SEQUENCE</scope>
</reference>
<dbReference type="SMART" id="SM00220">
    <property type="entry name" value="S_TKc"/>
    <property type="match status" value="1"/>
</dbReference>
<dbReference type="GO" id="GO:0032436">
    <property type="term" value="P:positive regulation of proteasomal ubiquitin-dependent protein catabolic process"/>
    <property type="evidence" value="ECO:0007669"/>
    <property type="project" value="TreeGrafter"/>
</dbReference>
<evidence type="ECO:0000313" key="3">
    <source>
        <dbReference type="EMBL" id="CAI8024037.1"/>
    </source>
</evidence>
<dbReference type="PROSITE" id="PS50011">
    <property type="entry name" value="PROTEIN_KINASE_DOM"/>
    <property type="match status" value="1"/>
</dbReference>
<evidence type="ECO:0000256" key="1">
    <source>
        <dbReference type="ARBA" id="ARBA00038180"/>
    </source>
</evidence>
<dbReference type="Proteomes" id="UP001174909">
    <property type="component" value="Unassembled WGS sequence"/>
</dbReference>
<gene>
    <name evidence="3" type="ORF">GBAR_LOCUS14002</name>
</gene>
<proteinExistence type="inferred from homology"/>